<feature type="transmembrane region" description="Helical" evidence="8">
    <location>
        <begin position="113"/>
        <end position="134"/>
    </location>
</feature>
<keyword evidence="5 8" id="KW-0472">Membrane</keyword>
<reference evidence="9 10" key="1">
    <citation type="submission" date="2024-08" db="EMBL/GenBank/DDBJ databases">
        <authorList>
            <person name="Cucini C."/>
            <person name="Frati F."/>
        </authorList>
    </citation>
    <scope>NUCLEOTIDE SEQUENCE [LARGE SCALE GENOMIC DNA]</scope>
</reference>
<evidence type="ECO:0000313" key="9">
    <source>
        <dbReference type="EMBL" id="CAL8118084.1"/>
    </source>
</evidence>
<dbReference type="Pfam" id="PF08395">
    <property type="entry name" value="7tm_7"/>
    <property type="match status" value="1"/>
</dbReference>
<evidence type="ECO:0000256" key="1">
    <source>
        <dbReference type="ARBA" id="ARBA00004651"/>
    </source>
</evidence>
<evidence type="ECO:0000256" key="5">
    <source>
        <dbReference type="ARBA" id="ARBA00023136"/>
    </source>
</evidence>
<dbReference type="InterPro" id="IPR013604">
    <property type="entry name" value="7TM_chemorcpt"/>
</dbReference>
<evidence type="ECO:0000313" key="10">
    <source>
        <dbReference type="Proteomes" id="UP001642540"/>
    </source>
</evidence>
<evidence type="ECO:0000256" key="3">
    <source>
        <dbReference type="ARBA" id="ARBA00022692"/>
    </source>
</evidence>
<keyword evidence="7" id="KW-0807">Transducer</keyword>
<evidence type="ECO:0000256" key="8">
    <source>
        <dbReference type="SAM" id="Phobius"/>
    </source>
</evidence>
<name>A0ABP1R7D4_9HEXA</name>
<accession>A0ABP1R7D4</accession>
<proteinExistence type="predicted"/>
<gene>
    <name evidence="9" type="ORF">ODALV1_LOCUS17976</name>
</gene>
<dbReference type="Proteomes" id="UP001642540">
    <property type="component" value="Unassembled WGS sequence"/>
</dbReference>
<comment type="caution">
    <text evidence="9">The sequence shown here is derived from an EMBL/GenBank/DDBJ whole genome shotgun (WGS) entry which is preliminary data.</text>
</comment>
<keyword evidence="6" id="KW-0675">Receptor</keyword>
<keyword evidence="4 8" id="KW-1133">Transmembrane helix</keyword>
<comment type="subcellular location">
    <subcellularLocation>
        <location evidence="1">Cell membrane</location>
        <topology evidence="1">Multi-pass membrane protein</topology>
    </subcellularLocation>
</comment>
<keyword evidence="10" id="KW-1185">Reference proteome</keyword>
<dbReference type="PANTHER" id="PTHR21143">
    <property type="entry name" value="INVERTEBRATE GUSTATORY RECEPTOR"/>
    <property type="match status" value="1"/>
</dbReference>
<evidence type="ECO:0000256" key="4">
    <source>
        <dbReference type="ARBA" id="ARBA00022989"/>
    </source>
</evidence>
<feature type="transmembrane region" description="Helical" evidence="8">
    <location>
        <begin position="224"/>
        <end position="242"/>
    </location>
</feature>
<dbReference type="EMBL" id="CAXLJM020000057">
    <property type="protein sequence ID" value="CAL8118084.1"/>
    <property type="molecule type" value="Genomic_DNA"/>
</dbReference>
<evidence type="ECO:0000256" key="6">
    <source>
        <dbReference type="ARBA" id="ARBA00023170"/>
    </source>
</evidence>
<keyword evidence="2" id="KW-1003">Cell membrane</keyword>
<feature type="transmembrane region" description="Helical" evidence="8">
    <location>
        <begin position="140"/>
        <end position="160"/>
    </location>
</feature>
<evidence type="ECO:0000256" key="7">
    <source>
        <dbReference type="ARBA" id="ARBA00023224"/>
    </source>
</evidence>
<sequence>MSCAAATSLSEIAWRIWVSQKSNQIKSYEEFPWLLNTSLTYITVYWVLSQLLLLPRLWIVNIFHCLKLCAIDLKTRLERLRREVSSPTEIKNTLHRFQQLESLIADYNQIFGLYNVVDFLSLTIAITVTLFQIIDYLLKFNIAPAMVYLAPLGLNVVVLFQMFDEANSIELEAGRCVSILRDIPSQSIIEADELDQVSMHVNKFLLKPLRITPGAFFHVNRKTLASIASVITTYLVVLIQFYNADPA</sequence>
<evidence type="ECO:0000256" key="2">
    <source>
        <dbReference type="ARBA" id="ARBA00022475"/>
    </source>
</evidence>
<dbReference type="PANTHER" id="PTHR21143:SF133">
    <property type="entry name" value="GUSTATORY AND PHEROMONE RECEPTOR 32A-RELATED"/>
    <property type="match status" value="1"/>
</dbReference>
<organism evidence="9 10">
    <name type="scientific">Orchesella dallaii</name>
    <dbReference type="NCBI Taxonomy" id="48710"/>
    <lineage>
        <taxon>Eukaryota</taxon>
        <taxon>Metazoa</taxon>
        <taxon>Ecdysozoa</taxon>
        <taxon>Arthropoda</taxon>
        <taxon>Hexapoda</taxon>
        <taxon>Collembola</taxon>
        <taxon>Entomobryomorpha</taxon>
        <taxon>Entomobryoidea</taxon>
        <taxon>Orchesellidae</taxon>
        <taxon>Orchesellinae</taxon>
        <taxon>Orchesella</taxon>
    </lineage>
</organism>
<protein>
    <recommendedName>
        <fullName evidence="11">Gustatory receptor</fullName>
    </recommendedName>
</protein>
<evidence type="ECO:0008006" key="11">
    <source>
        <dbReference type="Google" id="ProtNLM"/>
    </source>
</evidence>
<keyword evidence="3 8" id="KW-0812">Transmembrane</keyword>